<evidence type="ECO:0008006" key="2">
    <source>
        <dbReference type="Google" id="ProtNLM"/>
    </source>
</evidence>
<comment type="caution">
    <text evidence="1">The sequence shown here is derived from an EMBL/GenBank/DDBJ whole genome shotgun (WGS) entry which is preliminary data.</text>
</comment>
<organism evidence="1">
    <name type="scientific">marine sediment metagenome</name>
    <dbReference type="NCBI Taxonomy" id="412755"/>
    <lineage>
        <taxon>unclassified sequences</taxon>
        <taxon>metagenomes</taxon>
        <taxon>ecological metagenomes</taxon>
    </lineage>
</organism>
<dbReference type="Gene3D" id="3.40.50.300">
    <property type="entry name" value="P-loop containing nucleotide triphosphate hydrolases"/>
    <property type="match status" value="1"/>
</dbReference>
<protein>
    <recommendedName>
        <fullName evidence="2">AAA+ ATPase domain-containing protein</fullName>
    </recommendedName>
</protein>
<dbReference type="EMBL" id="BARS01050338">
    <property type="protein sequence ID" value="GAG47533.1"/>
    <property type="molecule type" value="Genomic_DNA"/>
</dbReference>
<dbReference type="InterPro" id="IPR027417">
    <property type="entry name" value="P-loop_NTPase"/>
</dbReference>
<feature type="non-terminal residue" evidence="1">
    <location>
        <position position="153"/>
    </location>
</feature>
<name>X0YFZ4_9ZZZZ</name>
<gene>
    <name evidence="1" type="ORF">S01H1_75172</name>
</gene>
<accession>X0YFZ4</accession>
<dbReference type="AlphaFoldDB" id="X0YFZ4"/>
<reference evidence="1" key="1">
    <citation type="journal article" date="2014" name="Front. Microbiol.">
        <title>High frequency of phylogenetically diverse reductive dehalogenase-homologous genes in deep subseafloor sedimentary metagenomes.</title>
        <authorList>
            <person name="Kawai M."/>
            <person name="Futagami T."/>
            <person name="Toyoda A."/>
            <person name="Takaki Y."/>
            <person name="Nishi S."/>
            <person name="Hori S."/>
            <person name="Arai W."/>
            <person name="Tsubouchi T."/>
            <person name="Morono Y."/>
            <person name="Uchiyama I."/>
            <person name="Ito T."/>
            <person name="Fujiyama A."/>
            <person name="Inagaki F."/>
            <person name="Takami H."/>
        </authorList>
    </citation>
    <scope>NUCLEOTIDE SEQUENCE</scope>
    <source>
        <strain evidence="1">Expedition CK06-06</strain>
    </source>
</reference>
<dbReference type="SUPFAM" id="SSF52540">
    <property type="entry name" value="P-loop containing nucleoside triphosphate hydrolases"/>
    <property type="match status" value="1"/>
</dbReference>
<sequence>MSLQSGSPTTSPESSPQNRVPGVHAILGLRGSGKSCLLRVICLAADRLILIDTLGEHSQAGYVEHIETIAEIIERMEAPTFRLGYCPSPNGYEEVEYLERLCASRWDVTLAIDEMDKWYQSSLAPLGDGLAAIVNYGRHFRQGIVATVRRPTA</sequence>
<evidence type="ECO:0000313" key="1">
    <source>
        <dbReference type="EMBL" id="GAG47533.1"/>
    </source>
</evidence>
<proteinExistence type="predicted"/>